<keyword evidence="2" id="KW-1185">Reference proteome</keyword>
<comment type="caution">
    <text evidence="1">The sequence shown here is derived from an EMBL/GenBank/DDBJ whole genome shotgun (WGS) entry which is preliminary data.</text>
</comment>
<evidence type="ECO:0000313" key="2">
    <source>
        <dbReference type="Proteomes" id="UP000798662"/>
    </source>
</evidence>
<evidence type="ECO:0000313" key="1">
    <source>
        <dbReference type="EMBL" id="KAK1860814.1"/>
    </source>
</evidence>
<protein>
    <submittedName>
        <fullName evidence="1">Uncharacterized protein</fullName>
    </submittedName>
</protein>
<name>A0ACC3BSY7_PYRYE</name>
<sequence>MAPPLRVAPLAMGVAVLFAALVAVSVATEIVRDAAAADGDALPTCAARAGASPAAAAPYGVLPPLPASGGGCGCGKAKGNPLLSRAPSASPSQANGDDSAATAAESTEKGTPGAHSVSGCSHCAAAAAAGGTDGGCGCPHCAAAAAAGGTGGRCSCSHCATTVGKAGGCGCGCTRCAAAALAKDSMSSDCGCPLCAAAAGKAGTGCKCDRCTSAVAQNGKPGACTCPECVAAAAVAGGGKAGTGATCVACSHCDVAGVSANGGSGCSGCDHSGCPCRVVEASKAASTGAGVSAAAATPVALSSEARVTPATSCGCSRCGASGTALGSSGKCGGCDYSDCSCRRATAAHLSVPVGHLTPPPPTVTLTQTELDGDWAVDLLVVGLPASDVPTAAFRVDGRRDSRPPVLRLPVALESLDVRLGGALAAALSSLPRFRGAAGSRSPTVLLPAGGPVLAAMFVGLGPSVPTGCTGCAAPPTAMARSVGEAAATAAASVDAAIVGVWVPDMATAQAGVTTGVTVGAWVDRRFKGGVKAAPGAAHADTTADSDASADVEDGTLREVLLLGAPSGEAAAAVTDRSTAIGRGVVLARQLVEGPPNAVTPAVLTGVAATVAAMGDGWRLVVLDADDAAAVGMGAFGAVAAGGGAPSRFIHLAWTPPGGAQGGRAVALVGKGVTFDTGGYNLKLGAASMLDKMKFDMGGAAAVLGAARALAEIRPPVEVHLVIAACENLISGTAMRPGDIVTASNGRTIEVANTDAEGRLTLADALAYATNLSGVDRVVELSTLTGAVIAALGKSIGALLTPNDALAESLQASASAAGEPLWRLPLYAPYTASLDSSLADISNLGAKGGVGAGAITAGLFLGHFVKPGVAWAHIDIAGTAWDHGGDAGATGYGVATLVHWVMTHGATEENGVAKSA</sequence>
<accession>A0ACC3BSY7</accession>
<dbReference type="EMBL" id="CM020618">
    <property type="protein sequence ID" value="KAK1860814.1"/>
    <property type="molecule type" value="Genomic_DNA"/>
</dbReference>
<dbReference type="Proteomes" id="UP000798662">
    <property type="component" value="Chromosome 1"/>
</dbReference>
<organism evidence="1 2">
    <name type="scientific">Pyropia yezoensis</name>
    <name type="common">Susabi-nori</name>
    <name type="synonym">Porphyra yezoensis</name>
    <dbReference type="NCBI Taxonomy" id="2788"/>
    <lineage>
        <taxon>Eukaryota</taxon>
        <taxon>Rhodophyta</taxon>
        <taxon>Bangiophyceae</taxon>
        <taxon>Bangiales</taxon>
        <taxon>Bangiaceae</taxon>
        <taxon>Pyropia</taxon>
    </lineage>
</organism>
<proteinExistence type="predicted"/>
<gene>
    <name evidence="1" type="ORF">I4F81_003401</name>
</gene>
<reference evidence="1" key="1">
    <citation type="submission" date="2019-11" db="EMBL/GenBank/DDBJ databases">
        <title>Nori genome reveals adaptations in red seaweeds to the harsh intertidal environment.</title>
        <authorList>
            <person name="Wang D."/>
            <person name="Mao Y."/>
        </authorList>
    </citation>
    <scope>NUCLEOTIDE SEQUENCE</scope>
    <source>
        <tissue evidence="1">Gametophyte</tissue>
    </source>
</reference>